<keyword evidence="1" id="KW-0812">Transmembrane</keyword>
<keyword evidence="1" id="KW-0472">Membrane</keyword>
<accession>A0ABX3N8G2</accession>
<evidence type="ECO:0008006" key="4">
    <source>
        <dbReference type="Google" id="ProtNLM"/>
    </source>
</evidence>
<feature type="transmembrane region" description="Helical" evidence="1">
    <location>
        <begin position="26"/>
        <end position="46"/>
    </location>
</feature>
<organism evidence="2 3">
    <name type="scientific">Elizabethkingia ursingii</name>
    <dbReference type="NCBI Taxonomy" id="1756150"/>
    <lineage>
        <taxon>Bacteria</taxon>
        <taxon>Pseudomonadati</taxon>
        <taxon>Bacteroidota</taxon>
        <taxon>Flavobacteriia</taxon>
        <taxon>Flavobacteriales</taxon>
        <taxon>Weeksellaceae</taxon>
        <taxon>Elizabethkingia</taxon>
    </lineage>
</organism>
<comment type="caution">
    <text evidence="2">The sequence shown here is derived from an EMBL/GenBank/DDBJ whole genome shotgun (WGS) entry which is preliminary data.</text>
</comment>
<dbReference type="EMBL" id="MBDS01000014">
    <property type="protein sequence ID" value="OPB88864.1"/>
    <property type="molecule type" value="Genomic_DNA"/>
</dbReference>
<protein>
    <recommendedName>
        <fullName evidence="4">Transmembrane protein</fullName>
    </recommendedName>
</protein>
<evidence type="ECO:0000256" key="1">
    <source>
        <dbReference type="SAM" id="Phobius"/>
    </source>
</evidence>
<dbReference type="Proteomes" id="UP000190016">
    <property type="component" value="Unassembled WGS sequence"/>
</dbReference>
<keyword evidence="1" id="KW-1133">Transmembrane helix</keyword>
<proteinExistence type="predicted"/>
<sequence>MPPQQTNDDIYFHPCKDRMPILHKRVTYVTFSLIQIFQLFFFLSLSKKLQVISKRKQFLRKKKLIRKNAAIKIPS</sequence>
<name>A0ABX3N8G2_9FLAO</name>
<evidence type="ECO:0000313" key="3">
    <source>
        <dbReference type="Proteomes" id="UP000190016"/>
    </source>
</evidence>
<gene>
    <name evidence="2" type="ORF">BB021_05690</name>
</gene>
<keyword evidence="3" id="KW-1185">Reference proteome</keyword>
<reference evidence="2 3" key="1">
    <citation type="submission" date="2016-07" db="EMBL/GenBank/DDBJ databases">
        <title>Revisiting the Taxonomy of the Elizabethkingia Genus based on Whole-Genome Sequencing, Optical Mapping, and MALDI-TOF.</title>
        <authorList>
            <person name="Nicholson A.C."/>
        </authorList>
    </citation>
    <scope>NUCLEOTIDE SEQUENCE [LARGE SCALE GENOMIC DNA]</scope>
    <source>
        <strain evidence="2 3">C1558</strain>
    </source>
</reference>
<evidence type="ECO:0000313" key="2">
    <source>
        <dbReference type="EMBL" id="OPB88864.1"/>
    </source>
</evidence>